<accession>A0A6J5MY53</accession>
<reference evidence="1" key="1">
    <citation type="submission" date="2020-04" db="EMBL/GenBank/DDBJ databases">
        <authorList>
            <person name="Chiriac C."/>
            <person name="Salcher M."/>
            <person name="Ghai R."/>
            <person name="Kavagutti S V."/>
        </authorList>
    </citation>
    <scope>NUCLEOTIDE SEQUENCE</scope>
</reference>
<gene>
    <name evidence="1" type="ORF">UFOVP577_51</name>
</gene>
<dbReference type="EMBL" id="LR796547">
    <property type="protein sequence ID" value="CAB4150887.1"/>
    <property type="molecule type" value="Genomic_DNA"/>
</dbReference>
<protein>
    <submittedName>
        <fullName evidence="1">Uncharacterized protein</fullName>
    </submittedName>
</protein>
<proteinExistence type="predicted"/>
<sequence length="138" mass="15512">MSQNSVLQYAKAIQQQLSVIVDVPVYANFNRNYATQESFLTWQLRNVHQPVYTGQIQGNKGIDTPTFQISVFSQQMGTAFTISQTILDELHGYSGVFGTTDSFVLAKADVVWLYNTYDNELGLNQIILDCTLYISTPT</sequence>
<organism evidence="1">
    <name type="scientific">uncultured Caudovirales phage</name>
    <dbReference type="NCBI Taxonomy" id="2100421"/>
    <lineage>
        <taxon>Viruses</taxon>
        <taxon>Duplodnaviria</taxon>
        <taxon>Heunggongvirae</taxon>
        <taxon>Uroviricota</taxon>
        <taxon>Caudoviricetes</taxon>
        <taxon>Peduoviridae</taxon>
        <taxon>Maltschvirus</taxon>
        <taxon>Maltschvirus maltsch</taxon>
    </lineage>
</organism>
<name>A0A6J5MY53_9CAUD</name>
<evidence type="ECO:0000313" key="1">
    <source>
        <dbReference type="EMBL" id="CAB4150887.1"/>
    </source>
</evidence>